<feature type="compositionally biased region" description="Polar residues" evidence="2">
    <location>
        <begin position="669"/>
        <end position="678"/>
    </location>
</feature>
<dbReference type="EnsemblMetazoa" id="AALFPA23_016902.R24685">
    <property type="protein sequence ID" value="AALFPA23_016902.P24685"/>
    <property type="gene ID" value="AALFPA23_016902"/>
</dbReference>
<dbReference type="Gene3D" id="3.40.50.300">
    <property type="entry name" value="P-loop containing nucleotide triphosphate hydrolases"/>
    <property type="match status" value="2"/>
</dbReference>
<dbReference type="Pfam" id="PF13086">
    <property type="entry name" value="AAA_11"/>
    <property type="match status" value="1"/>
</dbReference>
<feature type="region of interest" description="Disordered" evidence="2">
    <location>
        <begin position="633"/>
        <end position="678"/>
    </location>
</feature>
<dbReference type="InterPro" id="IPR027417">
    <property type="entry name" value="P-loop_NTPase"/>
</dbReference>
<protein>
    <recommendedName>
        <fullName evidence="3">FHA domain-containing protein</fullName>
    </recommendedName>
</protein>
<dbReference type="InterPro" id="IPR047187">
    <property type="entry name" value="SF1_C_Upf1"/>
</dbReference>
<dbReference type="PROSITE" id="PS50006">
    <property type="entry name" value="FHA_DOMAIN"/>
    <property type="match status" value="1"/>
</dbReference>
<dbReference type="CDD" id="cd00060">
    <property type="entry name" value="FHA"/>
    <property type="match status" value="1"/>
</dbReference>
<dbReference type="RefSeq" id="XP_062708543.1">
    <property type="nucleotide sequence ID" value="XM_062852559.1"/>
</dbReference>
<dbReference type="Proteomes" id="UP000069940">
    <property type="component" value="Unassembled WGS sequence"/>
</dbReference>
<evidence type="ECO:0000256" key="2">
    <source>
        <dbReference type="SAM" id="MobiDB-lite"/>
    </source>
</evidence>
<reference evidence="4" key="2">
    <citation type="submission" date="2025-05" db="UniProtKB">
        <authorList>
            <consortium name="EnsemblMetazoa"/>
        </authorList>
    </citation>
    <scope>IDENTIFICATION</scope>
    <source>
        <strain evidence="4">Foshan</strain>
    </source>
</reference>
<dbReference type="InterPro" id="IPR008984">
    <property type="entry name" value="SMAD_FHA_dom_sf"/>
</dbReference>
<feature type="compositionally biased region" description="Basic and acidic residues" evidence="2">
    <location>
        <begin position="290"/>
        <end position="302"/>
    </location>
</feature>
<evidence type="ECO:0000313" key="5">
    <source>
        <dbReference type="Proteomes" id="UP000069940"/>
    </source>
</evidence>
<feature type="region of interest" description="Disordered" evidence="2">
    <location>
        <begin position="361"/>
        <end position="382"/>
    </location>
</feature>
<feature type="region of interest" description="Disordered" evidence="2">
    <location>
        <begin position="585"/>
        <end position="618"/>
    </location>
</feature>
<evidence type="ECO:0000259" key="3">
    <source>
        <dbReference type="PROSITE" id="PS50006"/>
    </source>
</evidence>
<dbReference type="Pfam" id="PF13087">
    <property type="entry name" value="AAA_12"/>
    <property type="match status" value="1"/>
</dbReference>
<feature type="region of interest" description="Disordered" evidence="2">
    <location>
        <begin position="519"/>
        <end position="569"/>
    </location>
</feature>
<dbReference type="InterPro" id="IPR041677">
    <property type="entry name" value="DNA2/NAM7_AAA_11"/>
</dbReference>
<accession>A0ABM1ZBI9</accession>
<dbReference type="Gene3D" id="2.60.200.20">
    <property type="match status" value="1"/>
</dbReference>
<dbReference type="SUPFAM" id="SSF49879">
    <property type="entry name" value="SMAD/FHA domain"/>
    <property type="match status" value="1"/>
</dbReference>
<evidence type="ECO:0000256" key="1">
    <source>
        <dbReference type="SAM" id="Coils"/>
    </source>
</evidence>
<organism evidence="4 5">
    <name type="scientific">Aedes albopictus</name>
    <name type="common">Asian tiger mosquito</name>
    <name type="synonym">Stegomyia albopicta</name>
    <dbReference type="NCBI Taxonomy" id="7160"/>
    <lineage>
        <taxon>Eukaryota</taxon>
        <taxon>Metazoa</taxon>
        <taxon>Ecdysozoa</taxon>
        <taxon>Arthropoda</taxon>
        <taxon>Hexapoda</taxon>
        <taxon>Insecta</taxon>
        <taxon>Pterygota</taxon>
        <taxon>Neoptera</taxon>
        <taxon>Endopterygota</taxon>
        <taxon>Diptera</taxon>
        <taxon>Nematocera</taxon>
        <taxon>Culicoidea</taxon>
        <taxon>Culicidae</taxon>
        <taxon>Culicinae</taxon>
        <taxon>Aedini</taxon>
        <taxon>Aedes</taxon>
        <taxon>Stegomyia</taxon>
    </lineage>
</organism>
<evidence type="ECO:0000313" key="4">
    <source>
        <dbReference type="EnsemblMetazoa" id="AALFPA23_016902.P24685"/>
    </source>
</evidence>
<dbReference type="InterPro" id="IPR000253">
    <property type="entry name" value="FHA_dom"/>
</dbReference>
<reference evidence="5" key="1">
    <citation type="journal article" date="2015" name="Proc. Natl. Acad. Sci. U.S.A.">
        <title>Genome sequence of the Asian Tiger mosquito, Aedes albopictus, reveals insights into its biology, genetics, and evolution.</title>
        <authorList>
            <person name="Chen X.G."/>
            <person name="Jiang X."/>
            <person name="Gu J."/>
            <person name="Xu M."/>
            <person name="Wu Y."/>
            <person name="Deng Y."/>
            <person name="Zhang C."/>
            <person name="Bonizzoni M."/>
            <person name="Dermauw W."/>
            <person name="Vontas J."/>
            <person name="Armbruster P."/>
            <person name="Huang X."/>
            <person name="Yang Y."/>
            <person name="Zhang H."/>
            <person name="He W."/>
            <person name="Peng H."/>
            <person name="Liu Y."/>
            <person name="Wu K."/>
            <person name="Chen J."/>
            <person name="Lirakis M."/>
            <person name="Topalis P."/>
            <person name="Van Leeuwen T."/>
            <person name="Hall A.B."/>
            <person name="Jiang X."/>
            <person name="Thorpe C."/>
            <person name="Mueller R.L."/>
            <person name="Sun C."/>
            <person name="Waterhouse R.M."/>
            <person name="Yan G."/>
            <person name="Tu Z.J."/>
            <person name="Fang X."/>
            <person name="James A.A."/>
        </authorList>
    </citation>
    <scope>NUCLEOTIDE SEQUENCE [LARGE SCALE GENOMIC DNA]</scope>
    <source>
        <strain evidence="5">Foshan</strain>
    </source>
</reference>
<dbReference type="CDD" id="cd18808">
    <property type="entry name" value="SF1_C_Upf1"/>
    <property type="match status" value="1"/>
</dbReference>
<feature type="compositionally biased region" description="Acidic residues" evidence="2">
    <location>
        <begin position="361"/>
        <end position="372"/>
    </location>
</feature>
<sequence length="1626" mass="186387">MDYRESTRWYLRRLHQTDFLTVNIEAQTDISRSVRSAIPLDKVHFQHISKRHCIIRSKHGVATLTDETSTTGTYVNNRKFCKEHPGSTILSEGDLIGIGTPCFQDESFYRENNHVLLFQVCRDRNRIVREGDVEVILGSDEEPEDVKVFDLERMAAEEGQKDQAPVPVPRDERLFRIVERIDLSSDEEAVQEMESAERVTRMDERILKETEKKAKELEGPRLHEEIDLTKGHANKENRQLERHVKSESLQKQEEDRNKDRDKHKRSSSDSRDRKKSADKAEANINQNGDCKSEHNGAEKLKDGIDELFQDSYSYPERSGPQKTILSITLDDSDEAEDEQDFSELALTQSYYRQVKKELLEVESQEEEPEPEPVPEVTKIKVENASPQRTPIVFDDAPIYIEDDDEDEDYLEDSKRWFQRLSQRSSPLRTKQSTGVEEVPIIKALPSEKPIELDEYCSRDMDIPDDILDVFKEPDPAEETPESDHDMSGIEELPTVDANDRMDIGVENPDEFLDNFFDEFEDKNEQTPILNPPGSVRSAAPPSVFKPPLPKSPESGRTPMNEKNSNSASNAWISKKVPLIEPHHVVKRRTSASAASLNKKPPKIPKHSPVRKPEVTKEVRKQKLKEITAKKNLANDGDSRHKTSTKPKVKFTPCNRGAFLTEPIPGPSKAANNHQESLSGTNNNGEDFICTQSTALTDVPPIDDLIDIAITKAPKLTFNSVAKVSRVAQNAPAFKIPKLRPSTTQKAPSRDSIQSILDNIPLPTAPAKPTPFSKPHVIPILKTPPRKQQVISVAQKSSRLKSILKSPRGKHIQPSKKHVQWSESLIQTRTFELEEGNFMTVQTKFYKDNTDFFRDMSQESCQNEIIKDITSWDADWFDNPSGAAINGNQPLLPMVEEYADFDDYKRIVLPILKTELFHDILGQYVEVKKRTQEPIQMKVNQIRGQGRTFVMNCSVESSKIQSINNKDYVLIMFRDRSTGNHMRFPAVVTGRRQQIQYSEENGLKFFHATIETAKTPLSQRIKDGHGEQYRILALTQINLHMRQFHVLFNLQNSPLLDNILSPKCNFYSSNMEIDRSTYKGKVSIGWQHRSPQEYQLTKDYIRKEGLNVQQGDILLSVFGQCLDMHRPHIMLIQGPPGTGKSRVISNLVLQLRRGMPERRPKILVCAQSNTAVDVIVLKLMKLFRLLNKDERCNMLRTGASNKVNPECRIVFLDDLARKHVDEQIRCRKLRDEDPIYETYYLEVENLQKRIKHLRCTSLQGGSLLQTTRLQDELDQLESRLEQIKRLLPENFENIDLYDKERRGMEMHAKKQFVAKADVVCTTLGSCGSLTDYTQSLRFDICIIDEATQCTEIASFTPLQFDVKKLILVGDVKQLPPLVFGKECAEAGLKNSLFSRIQNSFIGTNLEGVKMLTVQYRMHPEILKWPNEYFYDGKLTSDPKATKCDGFPFKPYTIFSLECQQNQTQMEHQIYNNEEIQFVLKLLTEIIQFCDRHTSIAIITPYTRHKRECEKFLQAKKITQVSVLSIDSVQGQEYDVVVISLARSIGTGFLDNPQRLNVALTRARKCLVMCGNFADLREANVWSNLLRDAEQRKVLYHIEEDDEYDDVDTFVEKVMRHLRKNPSDHAIA</sequence>
<dbReference type="PANTHER" id="PTHR10887">
    <property type="entry name" value="DNA2/NAM7 HELICASE FAMILY"/>
    <property type="match status" value="1"/>
</dbReference>
<feature type="compositionally biased region" description="Polar residues" evidence="2">
    <location>
        <begin position="560"/>
        <end position="569"/>
    </location>
</feature>
<feature type="compositionally biased region" description="Basic residues" evidence="2">
    <location>
        <begin position="599"/>
        <end position="609"/>
    </location>
</feature>
<feature type="coiled-coil region" evidence="1">
    <location>
        <begin position="1211"/>
        <end position="1292"/>
    </location>
</feature>
<dbReference type="SMART" id="SM00240">
    <property type="entry name" value="FHA"/>
    <property type="match status" value="1"/>
</dbReference>
<dbReference type="SUPFAM" id="SSF52540">
    <property type="entry name" value="P-loop containing nucleoside triphosphate hydrolases"/>
    <property type="match status" value="1"/>
</dbReference>
<name>A0ABM1ZBI9_AEDAL</name>
<dbReference type="InterPro" id="IPR045055">
    <property type="entry name" value="DNA2/NAM7-like"/>
</dbReference>
<feature type="region of interest" description="Disordered" evidence="2">
    <location>
        <begin position="211"/>
        <end position="302"/>
    </location>
</feature>
<proteinExistence type="predicted"/>
<keyword evidence="5" id="KW-1185">Reference proteome</keyword>
<dbReference type="GeneID" id="109431662"/>
<dbReference type="Pfam" id="PF00498">
    <property type="entry name" value="FHA"/>
    <property type="match status" value="1"/>
</dbReference>
<feature type="domain" description="FHA" evidence="3">
    <location>
        <begin position="28"/>
        <end position="80"/>
    </location>
</feature>
<dbReference type="InterPro" id="IPR041679">
    <property type="entry name" value="DNA2/NAM7-like_C"/>
</dbReference>
<dbReference type="PANTHER" id="PTHR10887:SF495">
    <property type="entry name" value="HELICASE SENATAXIN ISOFORM X1-RELATED"/>
    <property type="match status" value="1"/>
</dbReference>
<feature type="compositionally biased region" description="Basic and acidic residues" evidence="2">
    <location>
        <begin position="211"/>
        <end position="281"/>
    </location>
</feature>
<keyword evidence="1" id="KW-0175">Coiled coil</keyword>